<dbReference type="Pfam" id="PF03780">
    <property type="entry name" value="Asp23"/>
    <property type="match status" value="1"/>
</dbReference>
<reference evidence="3 4" key="1">
    <citation type="submission" date="2017-08" db="EMBL/GenBank/DDBJ databases">
        <title>Draft genome sequences of 64 type strains of genus Staph aureus.</title>
        <authorList>
            <person name="Cole K."/>
            <person name="Golubchik T."/>
            <person name="Russell J."/>
            <person name="Foster D."/>
            <person name="Llewelyn M."/>
            <person name="Wilson D."/>
            <person name="Crook D."/>
            <person name="Paul J."/>
        </authorList>
    </citation>
    <scope>NUCLEOTIDE SEQUENCE [LARGE SCALE GENOMIC DNA]</scope>
    <source>
        <strain evidence="3 4">NCTC 12101</strain>
    </source>
</reference>
<dbReference type="AlphaFoldDB" id="A0AAP8TSJ0"/>
<dbReference type="Proteomes" id="UP001171687">
    <property type="component" value="Unassembled WGS sequence"/>
</dbReference>
<reference evidence="2" key="2">
    <citation type="submission" date="2023-07" db="EMBL/GenBank/DDBJ databases">
        <title>Evaluation of the beneficial properties of pineapple isolates.</title>
        <authorList>
            <person name="Adefiranye O."/>
        </authorList>
    </citation>
    <scope>NUCLEOTIDE SEQUENCE</scope>
    <source>
        <strain evidence="2">PAPLE_T1</strain>
    </source>
</reference>
<dbReference type="EMBL" id="JAUHQC010000006">
    <property type="protein sequence ID" value="MDN4532640.1"/>
    <property type="molecule type" value="Genomic_DNA"/>
</dbReference>
<dbReference type="GeneID" id="64982175"/>
<protein>
    <submittedName>
        <fullName evidence="3">Asp23/Gls24 family envelope stress response protein</fullName>
    </submittedName>
</protein>
<dbReference type="InterPro" id="IPR005531">
    <property type="entry name" value="Asp23"/>
</dbReference>
<name>A0AAP8TSJ0_9STAP</name>
<gene>
    <name evidence="3" type="ORF">CD158_09575</name>
    <name evidence="2" type="ORF">QYH67_03430</name>
</gene>
<evidence type="ECO:0000313" key="3">
    <source>
        <dbReference type="EMBL" id="PNZ66157.1"/>
    </source>
</evidence>
<sequence>MVKVSQPSHTHLGKVEIAPEVITVIASIATAEVKGLQGHFKELKQSNFERVNPKQLGKDVKVYSKDDGIYIDVYCVLEHDVNISKTAQAIQRSIFNSLTTMIAVEPAQINIHITHIA</sequence>
<organism evidence="3 4">
    <name type="scientific">Staphylococcus auricularis</name>
    <dbReference type="NCBI Taxonomy" id="29379"/>
    <lineage>
        <taxon>Bacteria</taxon>
        <taxon>Bacillati</taxon>
        <taxon>Bacillota</taxon>
        <taxon>Bacilli</taxon>
        <taxon>Bacillales</taxon>
        <taxon>Staphylococcaceae</taxon>
        <taxon>Staphylococcus</taxon>
    </lineage>
</organism>
<dbReference type="PANTHER" id="PTHR34297">
    <property type="entry name" value="HYPOTHETICAL CYTOSOLIC PROTEIN-RELATED"/>
    <property type="match status" value="1"/>
</dbReference>
<comment type="similarity">
    <text evidence="1">Belongs to the asp23 family.</text>
</comment>
<dbReference type="RefSeq" id="WP_059107308.1">
    <property type="nucleotide sequence ID" value="NZ_AP024589.1"/>
</dbReference>
<comment type="caution">
    <text evidence="3">The sequence shown here is derived from an EMBL/GenBank/DDBJ whole genome shotgun (WGS) entry which is preliminary data.</text>
</comment>
<dbReference type="PANTHER" id="PTHR34297:SF1">
    <property type="entry name" value="ASP23_GLS24 FAMILY ENVELOPE STRESS RESPONSE PROTEIN"/>
    <property type="match status" value="1"/>
</dbReference>
<evidence type="ECO:0000313" key="2">
    <source>
        <dbReference type="EMBL" id="MDN4532640.1"/>
    </source>
</evidence>
<accession>A0AAP8TSJ0</accession>
<dbReference type="EMBL" id="PPQW01000072">
    <property type="protein sequence ID" value="PNZ66157.1"/>
    <property type="molecule type" value="Genomic_DNA"/>
</dbReference>
<proteinExistence type="inferred from homology"/>
<dbReference type="Proteomes" id="UP000242470">
    <property type="component" value="Unassembled WGS sequence"/>
</dbReference>
<evidence type="ECO:0000313" key="4">
    <source>
        <dbReference type="Proteomes" id="UP000242470"/>
    </source>
</evidence>
<evidence type="ECO:0000256" key="1">
    <source>
        <dbReference type="ARBA" id="ARBA00005721"/>
    </source>
</evidence>